<accession>A0A136PUG5</accession>
<name>A0A136PUG5_9ACTN</name>
<protein>
    <submittedName>
        <fullName evidence="2">Uncharacterized protein</fullName>
    </submittedName>
</protein>
<comment type="caution">
    <text evidence="2">The sequence shown here is derived from an EMBL/GenBank/DDBJ whole genome shotgun (WGS) entry which is preliminary data.</text>
</comment>
<feature type="region of interest" description="Disordered" evidence="1">
    <location>
        <begin position="47"/>
        <end position="66"/>
    </location>
</feature>
<evidence type="ECO:0000256" key="1">
    <source>
        <dbReference type="SAM" id="MobiDB-lite"/>
    </source>
</evidence>
<evidence type="ECO:0000313" key="3">
    <source>
        <dbReference type="Proteomes" id="UP000070620"/>
    </source>
</evidence>
<gene>
    <name evidence="2" type="ORF">AWW66_10660</name>
</gene>
<dbReference type="AlphaFoldDB" id="A0A136PUG5"/>
<dbReference type="EMBL" id="LRQV01000028">
    <property type="protein sequence ID" value="KXK61997.1"/>
    <property type="molecule type" value="Genomic_DNA"/>
</dbReference>
<evidence type="ECO:0000313" key="2">
    <source>
        <dbReference type="EMBL" id="KXK61997.1"/>
    </source>
</evidence>
<proteinExistence type="predicted"/>
<organism evidence="2 3">
    <name type="scientific">Micromonospora rosaria</name>
    <dbReference type="NCBI Taxonomy" id="47874"/>
    <lineage>
        <taxon>Bacteria</taxon>
        <taxon>Bacillati</taxon>
        <taxon>Actinomycetota</taxon>
        <taxon>Actinomycetes</taxon>
        <taxon>Micromonosporales</taxon>
        <taxon>Micromonosporaceae</taxon>
        <taxon>Micromonospora</taxon>
    </lineage>
</organism>
<sequence>MVTVAALLSAVAACDTAPIPAPTPASPPVSGTPAALAVSPLRLPEVGPGGACPTSAPQPWSRADQASRVLGPGPVYPVADYFGDGTVLRLRAHDRQADGSYRTKVRWIASGYTGPVLVRAARIDGPGTAAAEFSYLGDPRDGGHHAVLTHPDSDLPGTTVVGGPGCYAYQVDGTTFSVTVVFRAEPESP</sequence>
<dbReference type="Proteomes" id="UP000070620">
    <property type="component" value="Unassembled WGS sequence"/>
</dbReference>
<keyword evidence="3" id="KW-1185">Reference proteome</keyword>
<reference evidence="2 3" key="1">
    <citation type="submission" date="2016-01" db="EMBL/GenBank/DDBJ databases">
        <title>Whole genome sequence and analysis of Micromonospora rosaria DSM 803, which can produce antibacterial substance rosamicin.</title>
        <authorList>
            <person name="Yang H."/>
            <person name="He X."/>
            <person name="Zhu D."/>
        </authorList>
    </citation>
    <scope>NUCLEOTIDE SEQUENCE [LARGE SCALE GENOMIC DNA]</scope>
    <source>
        <strain evidence="2 3">DSM 803</strain>
    </source>
</reference>